<sequence length="311" mass="33149">MTESSTPVHIIPILEIEQDAPHATCSWSSSSGPNEDIMGHSTSNDHTSDTAPGVVEPPKPAAPGAIVGDEIAHMLADPQVESGEVDQGVFGLHNDSVSIFKWQGINVTLPAGRKKTVKRLLVDISGEARAGQLVAIMGPSGSGKTMLLNRLAHREMPPKAKLEGKVSIDDVPADWSSIRSTSSYVEQQDHLIGSITAAETLEFSAKLSLEGLVRPALASLILPHLCKNERKRRVDTLLASFGLTGQANMVIGTPIQKGLSGGQKQRVSVASQLINSPKILFLDEPTSGLDSVASFEIVSYLKSVARKNRVE</sequence>
<dbReference type="PROSITE" id="PS50893">
    <property type="entry name" value="ABC_TRANSPORTER_2"/>
    <property type="match status" value="1"/>
</dbReference>
<keyword evidence="7" id="KW-0472">Membrane</keyword>
<dbReference type="AlphaFoldDB" id="A0A427Y2K5"/>
<feature type="domain" description="ABC transporter" evidence="9">
    <location>
        <begin position="100"/>
        <end position="310"/>
    </location>
</feature>
<proteinExistence type="predicted"/>
<dbReference type="InterPro" id="IPR017871">
    <property type="entry name" value="ABC_transporter-like_CS"/>
</dbReference>
<keyword evidence="11" id="KW-1185">Reference proteome</keyword>
<organism evidence="10 11">
    <name type="scientific">Saitozyma podzolica</name>
    <dbReference type="NCBI Taxonomy" id="1890683"/>
    <lineage>
        <taxon>Eukaryota</taxon>
        <taxon>Fungi</taxon>
        <taxon>Dikarya</taxon>
        <taxon>Basidiomycota</taxon>
        <taxon>Agaricomycotina</taxon>
        <taxon>Tremellomycetes</taxon>
        <taxon>Tremellales</taxon>
        <taxon>Trimorphomycetaceae</taxon>
        <taxon>Saitozyma</taxon>
    </lineage>
</organism>
<dbReference type="PROSITE" id="PS00211">
    <property type="entry name" value="ABC_TRANSPORTER_1"/>
    <property type="match status" value="1"/>
</dbReference>
<dbReference type="InterPro" id="IPR003593">
    <property type="entry name" value="AAA+_ATPase"/>
</dbReference>
<dbReference type="OrthoDB" id="66620at2759"/>
<gene>
    <name evidence="10" type="ORF">EHS25_004772</name>
</gene>
<dbReference type="SMART" id="SM00382">
    <property type="entry name" value="AAA"/>
    <property type="match status" value="1"/>
</dbReference>
<evidence type="ECO:0000256" key="7">
    <source>
        <dbReference type="ARBA" id="ARBA00023136"/>
    </source>
</evidence>
<dbReference type="Gene3D" id="3.40.50.300">
    <property type="entry name" value="P-loop containing nucleotide triphosphate hydrolases"/>
    <property type="match status" value="1"/>
</dbReference>
<dbReference type="EMBL" id="RSCD01000020">
    <property type="protein sequence ID" value="RSH85376.1"/>
    <property type="molecule type" value="Genomic_DNA"/>
</dbReference>
<accession>A0A427Y2K5</accession>
<dbReference type="GO" id="GO:0042626">
    <property type="term" value="F:ATPase-coupled transmembrane transporter activity"/>
    <property type="evidence" value="ECO:0007669"/>
    <property type="project" value="TreeGrafter"/>
</dbReference>
<reference evidence="10 11" key="1">
    <citation type="submission" date="2018-11" db="EMBL/GenBank/DDBJ databases">
        <title>Genome sequence of Saitozyma podzolica DSM 27192.</title>
        <authorList>
            <person name="Aliyu H."/>
            <person name="Gorte O."/>
            <person name="Ochsenreither K."/>
        </authorList>
    </citation>
    <scope>NUCLEOTIDE SEQUENCE [LARGE SCALE GENOMIC DNA]</scope>
    <source>
        <strain evidence="10 11">DSM 27192</strain>
    </source>
</reference>
<dbReference type="STRING" id="1890683.A0A427Y2K5"/>
<evidence type="ECO:0000256" key="5">
    <source>
        <dbReference type="ARBA" id="ARBA00022840"/>
    </source>
</evidence>
<keyword evidence="2" id="KW-0813">Transport</keyword>
<comment type="subcellular location">
    <subcellularLocation>
        <location evidence="1">Membrane</location>
        <topology evidence="1">Multi-pass membrane protein</topology>
    </subcellularLocation>
</comment>
<evidence type="ECO:0000256" key="1">
    <source>
        <dbReference type="ARBA" id="ARBA00004141"/>
    </source>
</evidence>
<dbReference type="InterPro" id="IPR027417">
    <property type="entry name" value="P-loop_NTPase"/>
</dbReference>
<evidence type="ECO:0000256" key="6">
    <source>
        <dbReference type="ARBA" id="ARBA00022989"/>
    </source>
</evidence>
<dbReference type="Pfam" id="PF00005">
    <property type="entry name" value="ABC_tran"/>
    <property type="match status" value="1"/>
</dbReference>
<dbReference type="InterPro" id="IPR050352">
    <property type="entry name" value="ABCG_transporters"/>
</dbReference>
<keyword evidence="3" id="KW-0812">Transmembrane</keyword>
<evidence type="ECO:0000256" key="4">
    <source>
        <dbReference type="ARBA" id="ARBA00022741"/>
    </source>
</evidence>
<keyword evidence="6" id="KW-1133">Transmembrane helix</keyword>
<dbReference type="GO" id="GO:0016020">
    <property type="term" value="C:membrane"/>
    <property type="evidence" value="ECO:0007669"/>
    <property type="project" value="UniProtKB-SubCell"/>
</dbReference>
<evidence type="ECO:0000256" key="2">
    <source>
        <dbReference type="ARBA" id="ARBA00022448"/>
    </source>
</evidence>
<dbReference type="SUPFAM" id="SSF52540">
    <property type="entry name" value="P-loop containing nucleoside triphosphate hydrolases"/>
    <property type="match status" value="1"/>
</dbReference>
<evidence type="ECO:0000256" key="3">
    <source>
        <dbReference type="ARBA" id="ARBA00022692"/>
    </source>
</evidence>
<dbReference type="InterPro" id="IPR003439">
    <property type="entry name" value="ABC_transporter-like_ATP-bd"/>
</dbReference>
<dbReference type="GO" id="GO:0016887">
    <property type="term" value="F:ATP hydrolysis activity"/>
    <property type="evidence" value="ECO:0007669"/>
    <property type="project" value="InterPro"/>
</dbReference>
<protein>
    <recommendedName>
        <fullName evidence="9">ABC transporter domain-containing protein</fullName>
    </recommendedName>
</protein>
<keyword evidence="5" id="KW-0067">ATP-binding</keyword>
<evidence type="ECO:0000259" key="9">
    <source>
        <dbReference type="PROSITE" id="PS50893"/>
    </source>
</evidence>
<comment type="caution">
    <text evidence="10">The sequence shown here is derived from an EMBL/GenBank/DDBJ whole genome shotgun (WGS) entry which is preliminary data.</text>
</comment>
<dbReference type="GO" id="GO:0005524">
    <property type="term" value="F:ATP binding"/>
    <property type="evidence" value="ECO:0007669"/>
    <property type="project" value="UniProtKB-KW"/>
</dbReference>
<evidence type="ECO:0000313" key="11">
    <source>
        <dbReference type="Proteomes" id="UP000279259"/>
    </source>
</evidence>
<evidence type="ECO:0000313" key="10">
    <source>
        <dbReference type="EMBL" id="RSH85376.1"/>
    </source>
</evidence>
<evidence type="ECO:0000256" key="8">
    <source>
        <dbReference type="SAM" id="MobiDB-lite"/>
    </source>
</evidence>
<dbReference type="Proteomes" id="UP000279259">
    <property type="component" value="Unassembled WGS sequence"/>
</dbReference>
<name>A0A427Y2K5_9TREE</name>
<dbReference type="PANTHER" id="PTHR48041:SF98">
    <property type="entry name" value="TRANSPORTER, PUTATIVE (EUROFUNG)-RELATED"/>
    <property type="match status" value="1"/>
</dbReference>
<feature type="region of interest" description="Disordered" evidence="8">
    <location>
        <begin position="22"/>
        <end position="51"/>
    </location>
</feature>
<keyword evidence="4" id="KW-0547">Nucleotide-binding</keyword>
<dbReference type="PANTHER" id="PTHR48041">
    <property type="entry name" value="ABC TRANSPORTER G FAMILY MEMBER 28"/>
    <property type="match status" value="1"/>
</dbReference>